<evidence type="ECO:0000256" key="5">
    <source>
        <dbReference type="ARBA" id="ARBA00023163"/>
    </source>
</evidence>
<feature type="domain" description="RNA polymerase sigma-70 region 2" evidence="6">
    <location>
        <begin position="23"/>
        <end position="89"/>
    </location>
</feature>
<evidence type="ECO:0000259" key="6">
    <source>
        <dbReference type="Pfam" id="PF04542"/>
    </source>
</evidence>
<dbReference type="SUPFAM" id="SSF88659">
    <property type="entry name" value="Sigma3 and sigma4 domains of RNA polymerase sigma factors"/>
    <property type="match status" value="1"/>
</dbReference>
<dbReference type="Pfam" id="PF04545">
    <property type="entry name" value="Sigma70_r4"/>
    <property type="match status" value="1"/>
</dbReference>
<dbReference type="InterPro" id="IPR013324">
    <property type="entry name" value="RNA_pol_sigma_r3/r4-like"/>
</dbReference>
<keyword evidence="2" id="KW-0805">Transcription regulation</keyword>
<dbReference type="PANTHER" id="PTHR43133">
    <property type="entry name" value="RNA POLYMERASE ECF-TYPE SIGMA FACTO"/>
    <property type="match status" value="1"/>
</dbReference>
<dbReference type="InterPro" id="IPR014284">
    <property type="entry name" value="RNA_pol_sigma-70_dom"/>
</dbReference>
<dbReference type="Gene3D" id="1.10.10.10">
    <property type="entry name" value="Winged helix-like DNA-binding domain superfamily/Winged helix DNA-binding domain"/>
    <property type="match status" value="1"/>
</dbReference>
<sequence>MLPADEQLMAAYAEGDMQAFELLYHRHRERILGYLFNRLRDRDEAEEVFQTVFAKLHAARDRYREDIPFLPWIFTIARNALIDHLRKNQSVSRHLTFTDDAGVDVADPRTQRLPIGDALAELSSLSPGQRQVLELRFDQDLSFEDIALQLQTSSGNARQLVSRAVRRLRKILSGKEM</sequence>
<evidence type="ECO:0000256" key="3">
    <source>
        <dbReference type="ARBA" id="ARBA00023082"/>
    </source>
</evidence>
<evidence type="ECO:0000313" key="8">
    <source>
        <dbReference type="EMBL" id="UWZ79834.1"/>
    </source>
</evidence>
<name>A0ABY5ZQ47_9BACT</name>
<reference evidence="8" key="1">
    <citation type="journal article" date="2022" name="Environ. Microbiol.">
        <title>Geoalkalibacter halelectricus SAP #1 sp. nov. possessing extracellular electron transfer and mineral#reducing capabilities from a haloalkaline environment.</title>
        <authorList>
            <person name="Yadav S."/>
            <person name="Singh R."/>
            <person name="Sundharam S.S."/>
            <person name="Chaudhary S."/>
            <person name="Krishnamurthi S."/>
            <person name="Patil S.A."/>
        </authorList>
    </citation>
    <scope>NUCLEOTIDE SEQUENCE</scope>
    <source>
        <strain evidence="8">SAP-1</strain>
    </source>
</reference>
<feature type="domain" description="RNA polymerase sigma-70 region 4" evidence="7">
    <location>
        <begin position="122"/>
        <end position="170"/>
    </location>
</feature>
<comment type="similarity">
    <text evidence="1">Belongs to the sigma-70 factor family. ECF subfamily.</text>
</comment>
<evidence type="ECO:0000256" key="4">
    <source>
        <dbReference type="ARBA" id="ARBA00023125"/>
    </source>
</evidence>
<dbReference type="InterPro" id="IPR039425">
    <property type="entry name" value="RNA_pol_sigma-70-like"/>
</dbReference>
<dbReference type="EMBL" id="CP092109">
    <property type="protein sequence ID" value="UWZ79834.1"/>
    <property type="molecule type" value="Genomic_DNA"/>
</dbReference>
<evidence type="ECO:0000259" key="7">
    <source>
        <dbReference type="Pfam" id="PF04545"/>
    </source>
</evidence>
<dbReference type="InterPro" id="IPR007627">
    <property type="entry name" value="RNA_pol_sigma70_r2"/>
</dbReference>
<dbReference type="RefSeq" id="WP_260748185.1">
    <property type="nucleotide sequence ID" value="NZ_CP092109.1"/>
</dbReference>
<evidence type="ECO:0000256" key="1">
    <source>
        <dbReference type="ARBA" id="ARBA00010641"/>
    </source>
</evidence>
<dbReference type="InterPro" id="IPR007630">
    <property type="entry name" value="RNA_pol_sigma70_r4"/>
</dbReference>
<evidence type="ECO:0000256" key="2">
    <source>
        <dbReference type="ARBA" id="ARBA00023015"/>
    </source>
</evidence>
<protein>
    <submittedName>
        <fullName evidence="8">Sigma-70 family RNA polymerase sigma factor</fullName>
    </submittedName>
</protein>
<keyword evidence="9" id="KW-1185">Reference proteome</keyword>
<dbReference type="Pfam" id="PF04542">
    <property type="entry name" value="Sigma70_r2"/>
    <property type="match status" value="1"/>
</dbReference>
<dbReference type="NCBIfam" id="TIGR02937">
    <property type="entry name" value="sigma70-ECF"/>
    <property type="match status" value="1"/>
</dbReference>
<dbReference type="PANTHER" id="PTHR43133:SF8">
    <property type="entry name" value="RNA POLYMERASE SIGMA FACTOR HI_1459-RELATED"/>
    <property type="match status" value="1"/>
</dbReference>
<evidence type="ECO:0000313" key="9">
    <source>
        <dbReference type="Proteomes" id="UP001060414"/>
    </source>
</evidence>
<dbReference type="Gene3D" id="1.10.1740.10">
    <property type="match status" value="1"/>
</dbReference>
<dbReference type="CDD" id="cd06171">
    <property type="entry name" value="Sigma70_r4"/>
    <property type="match status" value="1"/>
</dbReference>
<keyword evidence="5" id="KW-0804">Transcription</keyword>
<dbReference type="SUPFAM" id="SSF88946">
    <property type="entry name" value="Sigma2 domain of RNA polymerase sigma factors"/>
    <property type="match status" value="1"/>
</dbReference>
<keyword evidence="4" id="KW-0238">DNA-binding</keyword>
<proteinExistence type="inferred from homology"/>
<gene>
    <name evidence="8" type="ORF">L9S41_00195</name>
</gene>
<dbReference type="Proteomes" id="UP001060414">
    <property type="component" value="Chromosome"/>
</dbReference>
<organism evidence="8 9">
    <name type="scientific">Geoalkalibacter halelectricus</name>
    <dbReference type="NCBI Taxonomy" id="2847045"/>
    <lineage>
        <taxon>Bacteria</taxon>
        <taxon>Pseudomonadati</taxon>
        <taxon>Thermodesulfobacteriota</taxon>
        <taxon>Desulfuromonadia</taxon>
        <taxon>Desulfuromonadales</taxon>
        <taxon>Geoalkalibacteraceae</taxon>
        <taxon>Geoalkalibacter</taxon>
    </lineage>
</organism>
<dbReference type="InterPro" id="IPR013325">
    <property type="entry name" value="RNA_pol_sigma_r2"/>
</dbReference>
<accession>A0ABY5ZQ47</accession>
<keyword evidence="3" id="KW-0731">Sigma factor</keyword>
<dbReference type="InterPro" id="IPR036388">
    <property type="entry name" value="WH-like_DNA-bd_sf"/>
</dbReference>